<evidence type="ECO:0000313" key="3">
    <source>
        <dbReference type="Proteomes" id="UP001196870"/>
    </source>
</evidence>
<keyword evidence="3" id="KW-1185">Reference proteome</keyword>
<dbReference type="EMBL" id="JAAGBB010000011">
    <property type="protein sequence ID" value="MBR0664812.1"/>
    <property type="molecule type" value="Genomic_DNA"/>
</dbReference>
<accession>A0ABS5EWZ3</accession>
<feature type="transmembrane region" description="Helical" evidence="1">
    <location>
        <begin position="83"/>
        <end position="107"/>
    </location>
</feature>
<evidence type="ECO:0000256" key="1">
    <source>
        <dbReference type="SAM" id="Phobius"/>
    </source>
</evidence>
<dbReference type="PANTHER" id="PTHR37314">
    <property type="entry name" value="SLR0142 PROTEIN"/>
    <property type="match status" value="1"/>
</dbReference>
<feature type="transmembrane region" description="Helical" evidence="1">
    <location>
        <begin position="179"/>
        <end position="200"/>
    </location>
</feature>
<evidence type="ECO:0000313" key="2">
    <source>
        <dbReference type="EMBL" id="MBR0664812.1"/>
    </source>
</evidence>
<dbReference type="PANTHER" id="PTHR37314:SF5">
    <property type="entry name" value="SLR0142 PROTEIN"/>
    <property type="match status" value="1"/>
</dbReference>
<feature type="transmembrane region" description="Helical" evidence="1">
    <location>
        <begin position="51"/>
        <end position="71"/>
    </location>
</feature>
<dbReference type="Proteomes" id="UP001196870">
    <property type="component" value="Unassembled WGS sequence"/>
</dbReference>
<comment type="caution">
    <text evidence="2">The sequence shown here is derived from an EMBL/GenBank/DDBJ whole genome shotgun (WGS) entry which is preliminary data.</text>
</comment>
<protein>
    <submittedName>
        <fullName evidence="2">DUF1275 domain-containing protein</fullName>
    </submittedName>
</protein>
<keyword evidence="1" id="KW-1133">Transmembrane helix</keyword>
<organism evidence="2 3">
    <name type="scientific">Plastoroseomonas hellenica</name>
    <dbReference type="NCBI Taxonomy" id="2687306"/>
    <lineage>
        <taxon>Bacteria</taxon>
        <taxon>Pseudomonadati</taxon>
        <taxon>Pseudomonadota</taxon>
        <taxon>Alphaproteobacteria</taxon>
        <taxon>Acetobacterales</taxon>
        <taxon>Acetobacteraceae</taxon>
        <taxon>Plastoroseomonas</taxon>
    </lineage>
</organism>
<sequence length="222" mass="22947">MHETRLSSLLSANAGYVDTAGFLALHGLFTAHVTGNFVTIGAALAFGTSGIIAKLAALPVFCLVIALVRLAGVALARRGRRELPVLLGTKVLLLLAGGILAAAFGPFADGDHWQAILTGMVLVAAMAVQNGVHRIHLGSMPPTTLMTGSTTQIVIDAVDLVRGLPEDEKLAARRRIGQLANSVLCFAAGCAAAALLFYVAGTWCFLLPPLLGLATARLATAQ</sequence>
<name>A0ABS5EWZ3_9PROT</name>
<dbReference type="RefSeq" id="WP_211852485.1">
    <property type="nucleotide sequence ID" value="NZ_JAAGBB010000011.1"/>
</dbReference>
<dbReference type="Pfam" id="PF06912">
    <property type="entry name" value="DUF1275"/>
    <property type="match status" value="1"/>
</dbReference>
<dbReference type="InterPro" id="IPR010699">
    <property type="entry name" value="DUF1275"/>
</dbReference>
<keyword evidence="1" id="KW-0472">Membrane</keyword>
<proteinExistence type="predicted"/>
<gene>
    <name evidence="2" type="ORF">GXW71_10660</name>
</gene>
<feature type="transmembrane region" description="Helical" evidence="1">
    <location>
        <begin position="113"/>
        <end position="132"/>
    </location>
</feature>
<feature type="transmembrane region" description="Helical" evidence="1">
    <location>
        <begin position="21"/>
        <end position="45"/>
    </location>
</feature>
<keyword evidence="1" id="KW-0812">Transmembrane</keyword>
<reference evidence="3" key="1">
    <citation type="journal article" date="2021" name="Syst. Appl. Microbiol.">
        <title>Roseomonas hellenica sp. nov., isolated from roots of wild-growing Alkanna tinctoria.</title>
        <authorList>
            <person name="Rat A."/>
            <person name="Naranjo H.D."/>
            <person name="Lebbe L."/>
            <person name="Cnockaert M."/>
            <person name="Krigas N."/>
            <person name="Grigoriadou K."/>
            <person name="Maloupa E."/>
            <person name="Willems A."/>
        </authorList>
    </citation>
    <scope>NUCLEOTIDE SEQUENCE [LARGE SCALE GENOMIC DNA]</scope>
    <source>
        <strain evidence="3">LMG 31523</strain>
    </source>
</reference>